<protein>
    <submittedName>
        <fullName evidence="1">Uncharacterized protein</fullName>
    </submittedName>
</protein>
<evidence type="ECO:0000313" key="1">
    <source>
        <dbReference type="EMBL" id="QFG74320.1"/>
    </source>
</evidence>
<sequence>MSSNTTNSNNKQPNFYKIALNKAKNMLLTECNPKKEHLDDILTNMQYLKNWNGHKVFVDLSDDNIEITENEKLYSFSKDHFIKNKFFKRDIIRSYKDIFGQNIYLKFINKNDKLIIILNRSHYT</sequence>
<dbReference type="EMBL" id="MN448286">
    <property type="protein sequence ID" value="QFG74320.1"/>
    <property type="molecule type" value="Genomic_DNA"/>
</dbReference>
<reference evidence="1" key="1">
    <citation type="journal article" date="2019" name="Philos. Trans. R. Soc. Lond., B, Biol. Sci.">
        <title>Targeted metagenomic recovery of four divergent viruses reveals shared and distinctive characteristics of giant viruses of marine eukaryotes.</title>
        <authorList>
            <person name="Needham D.M."/>
            <person name="Poirier C."/>
            <person name="Hehenberger E."/>
            <person name="Jimenez V."/>
            <person name="Swalwell J.E."/>
            <person name="Santoro A.E."/>
            <person name="Worden A.Z."/>
        </authorList>
    </citation>
    <scope>NUCLEOTIDE SEQUENCE</scope>
    <source>
        <strain evidence="1">MPacV-611</strain>
    </source>
</reference>
<organism evidence="1">
    <name type="scientific">Megaviridae environmental sample</name>
    <dbReference type="NCBI Taxonomy" id="1737588"/>
    <lineage>
        <taxon>Viruses</taxon>
        <taxon>Varidnaviria</taxon>
        <taxon>Bamfordvirae</taxon>
        <taxon>Nucleocytoviricota</taxon>
        <taxon>Megaviricetes</taxon>
        <taxon>Imitervirales</taxon>
        <taxon>Mimiviridae</taxon>
        <taxon>environmental samples</taxon>
    </lineage>
</organism>
<proteinExistence type="predicted"/>
<name>A0A5J6VK55_9VIRU</name>
<accession>A0A5J6VK55</accession>